<protein>
    <submittedName>
        <fullName evidence="3">Acyltransferase</fullName>
    </submittedName>
</protein>
<feature type="transmembrane region" description="Helical" evidence="1">
    <location>
        <begin position="309"/>
        <end position="329"/>
    </location>
</feature>
<name>A0ABX7QAD1_9FLAO</name>
<keyword evidence="1" id="KW-1133">Transmembrane helix</keyword>
<dbReference type="GO" id="GO:0016746">
    <property type="term" value="F:acyltransferase activity"/>
    <property type="evidence" value="ECO:0007669"/>
    <property type="project" value="UniProtKB-KW"/>
</dbReference>
<feature type="domain" description="Acyltransferase 3" evidence="2">
    <location>
        <begin position="5"/>
        <end position="324"/>
    </location>
</feature>
<evidence type="ECO:0000259" key="2">
    <source>
        <dbReference type="Pfam" id="PF01757"/>
    </source>
</evidence>
<feature type="transmembrane region" description="Helical" evidence="1">
    <location>
        <begin position="148"/>
        <end position="166"/>
    </location>
</feature>
<dbReference type="InterPro" id="IPR050879">
    <property type="entry name" value="Acyltransferase_3"/>
</dbReference>
<feature type="transmembrane region" description="Helical" evidence="1">
    <location>
        <begin position="83"/>
        <end position="102"/>
    </location>
</feature>
<reference evidence="3 4" key="1">
    <citation type="submission" date="2021-03" db="EMBL/GenBank/DDBJ databases">
        <title>Flavobacterium kribbensis sp. nov, an endophytic bacteria, isolated from soybean.</title>
        <authorList>
            <person name="Lee J."/>
            <person name="Seo J."/>
        </authorList>
    </citation>
    <scope>NUCLEOTIDE SEQUENCE [LARGE SCALE GENOMIC DNA]</scope>
    <source>
        <strain evidence="3 4">BB8</strain>
    </source>
</reference>
<keyword evidence="1" id="KW-0812">Transmembrane</keyword>
<gene>
    <name evidence="3" type="ORF">J0383_14455</name>
</gene>
<dbReference type="PANTHER" id="PTHR23028">
    <property type="entry name" value="ACETYLTRANSFERASE"/>
    <property type="match status" value="1"/>
</dbReference>
<feature type="transmembrane region" description="Helical" evidence="1">
    <location>
        <begin position="234"/>
        <end position="252"/>
    </location>
</feature>
<dbReference type="EMBL" id="CP071448">
    <property type="protein sequence ID" value="QSW87488.1"/>
    <property type="molecule type" value="Genomic_DNA"/>
</dbReference>
<feature type="transmembrane region" description="Helical" evidence="1">
    <location>
        <begin position="201"/>
        <end position="222"/>
    </location>
</feature>
<feature type="transmembrane region" description="Helical" evidence="1">
    <location>
        <begin position="258"/>
        <end position="274"/>
    </location>
</feature>
<feature type="transmembrane region" description="Helical" evidence="1">
    <location>
        <begin position="286"/>
        <end position="303"/>
    </location>
</feature>
<organism evidence="3 4">
    <name type="scientific">Flavobacterium endoglycinae</name>
    <dbReference type="NCBI Taxonomy" id="2816357"/>
    <lineage>
        <taxon>Bacteria</taxon>
        <taxon>Pseudomonadati</taxon>
        <taxon>Bacteroidota</taxon>
        <taxon>Flavobacteriia</taxon>
        <taxon>Flavobacteriales</taxon>
        <taxon>Flavobacteriaceae</taxon>
        <taxon>Flavobacterium</taxon>
    </lineage>
</organism>
<keyword evidence="1" id="KW-0472">Membrane</keyword>
<dbReference type="Proteomes" id="UP000663440">
    <property type="component" value="Chromosome"/>
</dbReference>
<feature type="transmembrane region" description="Helical" evidence="1">
    <location>
        <begin position="44"/>
        <end position="63"/>
    </location>
</feature>
<evidence type="ECO:0000256" key="1">
    <source>
        <dbReference type="SAM" id="Phobius"/>
    </source>
</evidence>
<dbReference type="Pfam" id="PF01757">
    <property type="entry name" value="Acyl_transf_3"/>
    <property type="match status" value="1"/>
</dbReference>
<dbReference type="RefSeq" id="WP_207294717.1">
    <property type="nucleotide sequence ID" value="NZ_CP071448.1"/>
</dbReference>
<evidence type="ECO:0000313" key="4">
    <source>
        <dbReference type="Proteomes" id="UP000663440"/>
    </source>
</evidence>
<keyword evidence="3" id="KW-0012">Acyltransferase</keyword>
<sequence length="342" mass="39753">MTKNNNFDFLRFLFAILVVVSHSFPLSGSNETKQWIYEITNGQIVLAQIGLSGFFIISGFFIFQSLERSSNLKEYFKKRFLRLFPALFFVLLFSVLLAPFVYNGNITFLKNKEVYTYLPFNLTLYGFQSGIKGVFDQNPYHAINGSLWTIRYEFTLYVVLAFLFFFRNNRKIKMIMLSAVFILFVFLYNFCLKRFGNAELFGFQGVHVLNLGTFFIAGSVLASLKLQNLKNKQVILGVLLLLLLLSLYFGIYEKTKHFIFPIVVLLVGFIPLKFINNFGKTGDASYGIYIYSFPIQQTLMYFFKMDTYTLLFSSVVLSIVFGYLSWHCIEKKALRYKRIKTA</sequence>
<accession>A0ABX7QAD1</accession>
<keyword evidence="3" id="KW-0808">Transferase</keyword>
<dbReference type="InterPro" id="IPR002656">
    <property type="entry name" value="Acyl_transf_3_dom"/>
</dbReference>
<evidence type="ECO:0000313" key="3">
    <source>
        <dbReference type="EMBL" id="QSW87488.1"/>
    </source>
</evidence>
<proteinExistence type="predicted"/>
<feature type="transmembrane region" description="Helical" evidence="1">
    <location>
        <begin position="175"/>
        <end position="195"/>
    </location>
</feature>
<keyword evidence="4" id="KW-1185">Reference proteome</keyword>